<dbReference type="Gene3D" id="2.10.109.10">
    <property type="entry name" value="Umud Fragment, subunit A"/>
    <property type="match status" value="1"/>
</dbReference>
<comment type="catalytic activity">
    <reaction evidence="1 7">
        <text>Cleavage of hydrophobic, N-terminal signal or leader sequences from secreted and periplasmic proteins.</text>
        <dbReference type="EC" id="3.4.21.89"/>
    </reaction>
</comment>
<evidence type="ECO:0000256" key="6">
    <source>
        <dbReference type="PIRSR" id="PIRSR600223-1"/>
    </source>
</evidence>
<evidence type="ECO:0000256" key="8">
    <source>
        <dbReference type="SAM" id="MobiDB-lite"/>
    </source>
</evidence>
<proteinExistence type="inferred from homology"/>
<keyword evidence="7" id="KW-0812">Transmembrane</keyword>
<keyword evidence="7" id="KW-1133">Transmembrane helix</keyword>
<evidence type="ECO:0000256" key="7">
    <source>
        <dbReference type="RuleBase" id="RU362042"/>
    </source>
</evidence>
<evidence type="ECO:0000256" key="3">
    <source>
        <dbReference type="ARBA" id="ARBA00009370"/>
    </source>
</evidence>
<organism evidence="10 11">
    <name type="scientific">Mobilicoccus pelagius NBRC 104925</name>
    <dbReference type="NCBI Taxonomy" id="1089455"/>
    <lineage>
        <taxon>Bacteria</taxon>
        <taxon>Bacillati</taxon>
        <taxon>Actinomycetota</taxon>
        <taxon>Actinomycetes</taxon>
        <taxon>Micrococcales</taxon>
        <taxon>Dermatophilaceae</taxon>
        <taxon>Mobilicoccus</taxon>
    </lineage>
</organism>
<feature type="compositionally biased region" description="Basic and acidic residues" evidence="8">
    <location>
        <begin position="201"/>
        <end position="217"/>
    </location>
</feature>
<dbReference type="eggNOG" id="COG0681">
    <property type="taxonomic scope" value="Bacteria"/>
</dbReference>
<feature type="region of interest" description="Disordered" evidence="8">
    <location>
        <begin position="1"/>
        <end position="28"/>
    </location>
</feature>
<dbReference type="PRINTS" id="PR00727">
    <property type="entry name" value="LEADERPTASE"/>
</dbReference>
<feature type="region of interest" description="Disordered" evidence="8">
    <location>
        <begin position="201"/>
        <end position="226"/>
    </location>
</feature>
<dbReference type="OrthoDB" id="9815782at2"/>
<dbReference type="InterPro" id="IPR000223">
    <property type="entry name" value="Pept_S26A_signal_pept_1"/>
</dbReference>
<keyword evidence="11" id="KW-1185">Reference proteome</keyword>
<keyword evidence="5 7" id="KW-0378">Hydrolase</keyword>
<feature type="domain" description="Peptidase S26" evidence="9">
    <location>
        <begin position="41"/>
        <end position="239"/>
    </location>
</feature>
<evidence type="ECO:0000313" key="10">
    <source>
        <dbReference type="EMBL" id="GAB49613.1"/>
    </source>
</evidence>
<dbReference type="InterPro" id="IPR019758">
    <property type="entry name" value="Pept_S26A_signal_pept_1_CS"/>
</dbReference>
<dbReference type="RefSeq" id="WP_009483456.1">
    <property type="nucleotide sequence ID" value="NZ_BAFE01000089.1"/>
</dbReference>
<protein>
    <recommendedName>
        <fullName evidence="4 7">Signal peptidase I</fullName>
        <ecNumber evidence="4 7">3.4.21.89</ecNumber>
    </recommendedName>
</protein>
<evidence type="ECO:0000256" key="4">
    <source>
        <dbReference type="ARBA" id="ARBA00013208"/>
    </source>
</evidence>
<dbReference type="GO" id="GO:0004252">
    <property type="term" value="F:serine-type endopeptidase activity"/>
    <property type="evidence" value="ECO:0007669"/>
    <property type="project" value="InterPro"/>
</dbReference>
<evidence type="ECO:0000259" key="9">
    <source>
        <dbReference type="Pfam" id="PF10502"/>
    </source>
</evidence>
<dbReference type="STRING" id="1089455.MOPEL_130_02200"/>
<dbReference type="PANTHER" id="PTHR43390">
    <property type="entry name" value="SIGNAL PEPTIDASE I"/>
    <property type="match status" value="1"/>
</dbReference>
<dbReference type="PROSITE" id="PS00761">
    <property type="entry name" value="SPASE_I_3"/>
    <property type="match status" value="1"/>
</dbReference>
<dbReference type="GO" id="GO:0006465">
    <property type="term" value="P:signal peptide processing"/>
    <property type="evidence" value="ECO:0007669"/>
    <property type="project" value="InterPro"/>
</dbReference>
<evidence type="ECO:0000256" key="2">
    <source>
        <dbReference type="ARBA" id="ARBA00004401"/>
    </source>
</evidence>
<dbReference type="CDD" id="cd06530">
    <property type="entry name" value="S26_SPase_I"/>
    <property type="match status" value="1"/>
</dbReference>
<reference evidence="10 11" key="1">
    <citation type="submission" date="2012-02" db="EMBL/GenBank/DDBJ databases">
        <title>Whole genome shotgun sequence of Mobilicoccus pelagius NBRC 104925.</title>
        <authorList>
            <person name="Yoshida Y."/>
            <person name="Hosoyama A."/>
            <person name="Tsuchikane K."/>
            <person name="Katsumata H."/>
            <person name="Yamazaki S."/>
            <person name="Fujita N."/>
        </authorList>
    </citation>
    <scope>NUCLEOTIDE SEQUENCE [LARGE SCALE GENOMIC DNA]</scope>
    <source>
        <strain evidence="10 11">NBRC 104925</strain>
    </source>
</reference>
<accession>H5UV55</accession>
<dbReference type="SUPFAM" id="SSF51306">
    <property type="entry name" value="LexA/Signal peptidase"/>
    <property type="match status" value="1"/>
</dbReference>
<dbReference type="PANTHER" id="PTHR43390:SF1">
    <property type="entry name" value="CHLOROPLAST PROCESSING PEPTIDASE"/>
    <property type="match status" value="1"/>
</dbReference>
<dbReference type="EMBL" id="BAFE01000089">
    <property type="protein sequence ID" value="GAB49613.1"/>
    <property type="molecule type" value="Genomic_DNA"/>
</dbReference>
<dbReference type="Proteomes" id="UP000004367">
    <property type="component" value="Unassembled WGS sequence"/>
</dbReference>
<evidence type="ECO:0000313" key="11">
    <source>
        <dbReference type="Proteomes" id="UP000004367"/>
    </source>
</evidence>
<dbReference type="InterPro" id="IPR019533">
    <property type="entry name" value="Peptidase_S26"/>
</dbReference>
<dbReference type="EC" id="3.4.21.89" evidence="4 7"/>
<dbReference type="Pfam" id="PF10502">
    <property type="entry name" value="Peptidase_S26"/>
    <property type="match status" value="1"/>
</dbReference>
<dbReference type="GO" id="GO:0009003">
    <property type="term" value="F:signal peptidase activity"/>
    <property type="evidence" value="ECO:0007669"/>
    <property type="project" value="UniProtKB-EC"/>
</dbReference>
<evidence type="ECO:0000256" key="5">
    <source>
        <dbReference type="ARBA" id="ARBA00022801"/>
    </source>
</evidence>
<comment type="caution">
    <text evidence="10">The sequence shown here is derived from an EMBL/GenBank/DDBJ whole genome shotgun (WGS) entry which is preliminary data.</text>
</comment>
<name>H5UV55_9MICO</name>
<feature type="transmembrane region" description="Helical" evidence="7">
    <location>
        <begin position="43"/>
        <end position="67"/>
    </location>
</feature>
<dbReference type="AlphaFoldDB" id="H5UV55"/>
<keyword evidence="7" id="KW-0645">Protease</keyword>
<evidence type="ECO:0000256" key="1">
    <source>
        <dbReference type="ARBA" id="ARBA00000677"/>
    </source>
</evidence>
<feature type="compositionally biased region" description="Low complexity" evidence="8">
    <location>
        <begin position="1"/>
        <end position="13"/>
    </location>
</feature>
<dbReference type="GO" id="GO:0005886">
    <property type="term" value="C:plasma membrane"/>
    <property type="evidence" value="ECO:0007669"/>
    <property type="project" value="UniProtKB-SubCell"/>
</dbReference>
<sequence>MGSTAERPAAEPAEPAEPAEDENTTGDHGGSLLHTVWSFVREVLIVVGLALALSLVLKTWVVQSFWIPSGSMENTLRVDDRVAVSLFTPRFADLDRGDVVVFSDPGGWLGAQPPAEAPATGLPAAVEQGLSWVGILPEDAGNHLIKRVIGLPGDRVACQGDGSPVTVNGVPLTEPYLYPGAAPSDTAFDIRVPEGHVWVMGDHRSDSADSREHDHPGENGSAGSVPIDDVVGRAVAVMWPVSHLDWLGVPETFESVPPPAAG</sequence>
<comment type="similarity">
    <text evidence="3 7">Belongs to the peptidase S26 family.</text>
</comment>
<comment type="subcellular location">
    <subcellularLocation>
        <location evidence="2">Cell membrane</location>
        <topology evidence="2">Single-pass type II membrane protein</topology>
    </subcellularLocation>
    <subcellularLocation>
        <location evidence="7">Membrane</location>
        <topology evidence="7">Single-pass type II membrane protein</topology>
    </subcellularLocation>
</comment>
<feature type="active site" evidence="6">
    <location>
        <position position="71"/>
    </location>
</feature>
<dbReference type="InterPro" id="IPR036286">
    <property type="entry name" value="LexA/Signal_pep-like_sf"/>
</dbReference>
<keyword evidence="7" id="KW-0472">Membrane</keyword>
<dbReference type="MEROPS" id="S26.025"/>
<feature type="active site" evidence="6">
    <location>
        <position position="146"/>
    </location>
</feature>
<gene>
    <name evidence="10" type="ORF">MOPEL_130_02200</name>
</gene>
<dbReference type="NCBIfam" id="TIGR02227">
    <property type="entry name" value="sigpep_I_bact"/>
    <property type="match status" value="1"/>
</dbReference>